<dbReference type="STRING" id="154538.A0A1M2VXG0"/>
<feature type="region of interest" description="Disordered" evidence="7">
    <location>
        <begin position="311"/>
        <end position="370"/>
    </location>
</feature>
<dbReference type="PROSITE" id="PS50102">
    <property type="entry name" value="RRM"/>
    <property type="match status" value="1"/>
</dbReference>
<gene>
    <name evidence="10" type="ORF">TRAPUB_11224</name>
</gene>
<feature type="region of interest" description="Disordered" evidence="7">
    <location>
        <begin position="383"/>
        <end position="422"/>
    </location>
</feature>
<dbReference type="PANTHER" id="PTHR13288">
    <property type="entry name" value="SPLICING FACTOR 45 SPF45"/>
    <property type="match status" value="1"/>
</dbReference>
<dbReference type="InterPro" id="IPR035979">
    <property type="entry name" value="RBD_domain_sf"/>
</dbReference>
<feature type="region of interest" description="Disordered" evidence="7">
    <location>
        <begin position="33"/>
        <end position="91"/>
    </location>
</feature>
<dbReference type="OrthoDB" id="5411533at2759"/>
<dbReference type="SMART" id="SM00361">
    <property type="entry name" value="RRM_1"/>
    <property type="match status" value="1"/>
</dbReference>
<dbReference type="OMA" id="CDYSAYK"/>
<feature type="compositionally biased region" description="Low complexity" evidence="7">
    <location>
        <begin position="146"/>
        <end position="155"/>
    </location>
</feature>
<dbReference type="SUPFAM" id="SSF54928">
    <property type="entry name" value="RNA-binding domain, RBD"/>
    <property type="match status" value="1"/>
</dbReference>
<dbReference type="InterPro" id="IPR012677">
    <property type="entry name" value="Nucleotide-bd_a/b_plait_sf"/>
</dbReference>
<dbReference type="CDD" id="cd12374">
    <property type="entry name" value="RRM_UHM_SPF45_PUF60"/>
    <property type="match status" value="1"/>
</dbReference>
<comment type="subcellular location">
    <subcellularLocation>
        <location evidence="1">Nucleus</location>
    </subcellularLocation>
</comment>
<feature type="compositionally biased region" description="Basic and acidic residues" evidence="7">
    <location>
        <begin position="117"/>
        <end position="141"/>
    </location>
</feature>
<keyword evidence="3 6" id="KW-0694">RNA-binding</keyword>
<accession>A0A1M2VXG0</accession>
<keyword evidence="4" id="KW-0508">mRNA splicing</keyword>
<feature type="domain" description="G-patch" evidence="9">
    <location>
        <begin position="413"/>
        <end position="461"/>
    </location>
</feature>
<feature type="compositionally biased region" description="Basic residues" evidence="7">
    <location>
        <begin position="81"/>
        <end position="90"/>
    </location>
</feature>
<evidence type="ECO:0000313" key="10">
    <source>
        <dbReference type="EMBL" id="OJT12236.1"/>
    </source>
</evidence>
<dbReference type="SMART" id="SM00443">
    <property type="entry name" value="G_patch"/>
    <property type="match status" value="1"/>
</dbReference>
<dbReference type="PANTHER" id="PTHR13288:SF8">
    <property type="entry name" value="SPLICING FACTOR 45"/>
    <property type="match status" value="1"/>
</dbReference>
<evidence type="ECO:0000256" key="6">
    <source>
        <dbReference type="PROSITE-ProRule" id="PRU00176"/>
    </source>
</evidence>
<feature type="domain" description="RRM" evidence="8">
    <location>
        <begin position="510"/>
        <end position="597"/>
    </location>
</feature>
<feature type="region of interest" description="Disordered" evidence="7">
    <location>
        <begin position="450"/>
        <end position="480"/>
    </location>
</feature>
<evidence type="ECO:0000313" key="11">
    <source>
        <dbReference type="Proteomes" id="UP000184267"/>
    </source>
</evidence>
<keyword evidence="11" id="KW-1185">Reference proteome</keyword>
<dbReference type="EMBL" id="MNAD01000506">
    <property type="protein sequence ID" value="OJT12236.1"/>
    <property type="molecule type" value="Genomic_DNA"/>
</dbReference>
<dbReference type="Proteomes" id="UP000184267">
    <property type="component" value="Unassembled WGS sequence"/>
</dbReference>
<feature type="compositionally biased region" description="Low complexity" evidence="7">
    <location>
        <begin position="393"/>
        <end position="402"/>
    </location>
</feature>
<comment type="caution">
    <text evidence="10">The sequence shown here is derived from an EMBL/GenBank/DDBJ whole genome shotgun (WGS) entry which is preliminary data.</text>
</comment>
<dbReference type="InterPro" id="IPR000467">
    <property type="entry name" value="G_patch_dom"/>
</dbReference>
<dbReference type="InterPro" id="IPR003954">
    <property type="entry name" value="RRM_euk-type"/>
</dbReference>
<evidence type="ECO:0000256" key="1">
    <source>
        <dbReference type="ARBA" id="ARBA00004123"/>
    </source>
</evidence>
<feature type="compositionally biased region" description="Low complexity" evidence="7">
    <location>
        <begin position="236"/>
        <end position="268"/>
    </location>
</feature>
<proteinExistence type="predicted"/>
<dbReference type="Gene3D" id="3.30.70.330">
    <property type="match status" value="1"/>
</dbReference>
<evidence type="ECO:0000256" key="4">
    <source>
        <dbReference type="ARBA" id="ARBA00023187"/>
    </source>
</evidence>
<name>A0A1M2VXG0_TRAPU</name>
<keyword evidence="5" id="KW-0539">Nucleus</keyword>
<keyword evidence="2" id="KW-0507">mRNA processing</keyword>
<feature type="region of interest" description="Disordered" evidence="7">
    <location>
        <begin position="117"/>
        <end position="299"/>
    </location>
</feature>
<dbReference type="InterPro" id="IPR040052">
    <property type="entry name" value="RBM17"/>
</dbReference>
<dbReference type="FunFam" id="3.30.70.330:FF:000382">
    <property type="entry name" value="G-patch domain-containing protein"/>
    <property type="match status" value="1"/>
</dbReference>
<dbReference type="GO" id="GO:0071011">
    <property type="term" value="C:precatalytic spliceosome"/>
    <property type="evidence" value="ECO:0007669"/>
    <property type="project" value="TreeGrafter"/>
</dbReference>
<feature type="compositionally biased region" description="Basic and acidic residues" evidence="7">
    <location>
        <begin position="156"/>
        <end position="170"/>
    </location>
</feature>
<evidence type="ECO:0000256" key="5">
    <source>
        <dbReference type="ARBA" id="ARBA00023242"/>
    </source>
</evidence>
<dbReference type="Pfam" id="PF01585">
    <property type="entry name" value="G-patch"/>
    <property type="match status" value="1"/>
</dbReference>
<sequence>MPRLPVGASVTVANAGSATISSTAVVFAPPALVEPSTSKPEAPVQSGAPGQGWGRKVKPPSMILDDDINGFKAQKGGKREGGKKKGKKNKIQQALVVWDPTEVYDPMRPNDYNEFKMWQRKERSERRERALEERRRGEDRKRIRRSSSYSDSNHSASEDERPRKTSRLEEREEAEEEDYRPRGIGSSAATIRPPPVPMPVDLSGDEAYQRRLALSQGIRPAEAAAPSFTSPPPPSTTFSSGSAPSFSSGPAASSSFSTIPPSSSFTPSEGSDDVPGLGHAPSAFAAAPAPPPAVTPSAAFVQSGEEAYLRRLALSQHAAPPPPPPHVPSPAPFISPPPAFTPSFPPPAVPPPPANVPALTEDKVRSSKNAAAAIAARLSALAPKGGFAPPQPASAGSSAPPEESSESSKKPDPHNFAARLMAKWGHKEGQGLGVDGTGIVHALTVEQVAQGKNGGKGKGNKGKGKGKGTVPAGGPAIGATQNANKMGKIVNRNEDAKGREDRERFGEPSRVVVLTNMVGLEDVEDEELREDIGDECSKNGTVERVVVHAVYPPQENPEEAVRIFVLFGGPVGAWKTVRELDGRYFGGRSVRARYFPEAQFNAADLDGPL</sequence>
<feature type="compositionally biased region" description="Pro residues" evidence="7">
    <location>
        <begin position="319"/>
        <end position="355"/>
    </location>
</feature>
<evidence type="ECO:0000259" key="8">
    <source>
        <dbReference type="PROSITE" id="PS50102"/>
    </source>
</evidence>
<evidence type="ECO:0000256" key="3">
    <source>
        <dbReference type="ARBA" id="ARBA00022884"/>
    </source>
</evidence>
<evidence type="ECO:0000256" key="7">
    <source>
        <dbReference type="SAM" id="MobiDB-lite"/>
    </source>
</evidence>
<organism evidence="10 11">
    <name type="scientific">Trametes pubescens</name>
    <name type="common">White-rot fungus</name>
    <dbReference type="NCBI Taxonomy" id="154538"/>
    <lineage>
        <taxon>Eukaryota</taxon>
        <taxon>Fungi</taxon>
        <taxon>Dikarya</taxon>
        <taxon>Basidiomycota</taxon>
        <taxon>Agaricomycotina</taxon>
        <taxon>Agaricomycetes</taxon>
        <taxon>Polyporales</taxon>
        <taxon>Polyporaceae</taxon>
        <taxon>Trametes</taxon>
    </lineage>
</organism>
<dbReference type="InterPro" id="IPR000504">
    <property type="entry name" value="RRM_dom"/>
</dbReference>
<dbReference type="AlphaFoldDB" id="A0A1M2VXG0"/>
<evidence type="ECO:0000256" key="2">
    <source>
        <dbReference type="ARBA" id="ARBA00022664"/>
    </source>
</evidence>
<reference evidence="10 11" key="1">
    <citation type="submission" date="2016-10" db="EMBL/GenBank/DDBJ databases">
        <title>Genome sequence of the basidiomycete white-rot fungus Trametes pubescens.</title>
        <authorList>
            <person name="Makela M.R."/>
            <person name="Granchi Z."/>
            <person name="Peng M."/>
            <person name="De Vries R.P."/>
            <person name="Grigoriev I."/>
            <person name="Riley R."/>
            <person name="Hilden K."/>
        </authorList>
    </citation>
    <scope>NUCLEOTIDE SEQUENCE [LARGE SCALE GENOMIC DNA]</scope>
    <source>
        <strain evidence="10 11">FBCC735</strain>
    </source>
</reference>
<dbReference type="GO" id="GO:0045292">
    <property type="term" value="P:mRNA cis splicing, via spliceosome"/>
    <property type="evidence" value="ECO:0007669"/>
    <property type="project" value="InterPro"/>
</dbReference>
<dbReference type="PROSITE" id="PS50174">
    <property type="entry name" value="G_PATCH"/>
    <property type="match status" value="1"/>
</dbReference>
<protein>
    <submittedName>
        <fullName evidence="10">DNA-damage-repair/toleration protein DRT111, chloroplastic</fullName>
    </submittedName>
</protein>
<dbReference type="GO" id="GO:0003723">
    <property type="term" value="F:RNA binding"/>
    <property type="evidence" value="ECO:0007669"/>
    <property type="project" value="UniProtKB-UniRule"/>
</dbReference>
<evidence type="ECO:0000259" key="9">
    <source>
        <dbReference type="PROSITE" id="PS50174"/>
    </source>
</evidence>